<proteinExistence type="predicted"/>
<dbReference type="RefSeq" id="WP_216877694.1">
    <property type="nucleotide sequence ID" value="NZ_JAERQM010000005.1"/>
</dbReference>
<evidence type="ECO:0000313" key="2">
    <source>
        <dbReference type="Proteomes" id="UP000689967"/>
    </source>
</evidence>
<reference evidence="1 2" key="1">
    <citation type="submission" date="2021-01" db="EMBL/GenBank/DDBJ databases">
        <title>Roseomonas sp. nov, a bacterium isolated from an oil production mixture in Yumen Oilfield.</title>
        <authorList>
            <person name="Wu D."/>
        </authorList>
    </citation>
    <scope>NUCLEOTIDE SEQUENCE [LARGE SCALE GENOMIC DNA]</scope>
    <source>
        <strain evidence="1 2">ROY-5-3</strain>
    </source>
</reference>
<protein>
    <submittedName>
        <fullName evidence="1">Uncharacterized protein</fullName>
    </submittedName>
</protein>
<sequence length="134" mass="14607">MERQLQVIKFKEFGEMMKAWAAKPETFPRDLQAFKEAVEAKPGASPPRDAIAKVGSHVTKLTLVTHGMDELVIKLSPAEMITNSEKAITEHGGYPLAPFYAGIEAAGAQEGADHSAKMEFHAMRIADYTMGNCA</sequence>
<dbReference type="EMBL" id="JAERQM010000005">
    <property type="protein sequence ID" value="MBU8545695.1"/>
    <property type="molecule type" value="Genomic_DNA"/>
</dbReference>
<accession>A0ABS6HEI7</accession>
<gene>
    <name evidence="1" type="ORF">JJQ90_18365</name>
</gene>
<organism evidence="1 2">
    <name type="scientific">Falsiroseomonas oleicola</name>
    <dbReference type="NCBI Taxonomy" id="2801474"/>
    <lineage>
        <taxon>Bacteria</taxon>
        <taxon>Pseudomonadati</taxon>
        <taxon>Pseudomonadota</taxon>
        <taxon>Alphaproteobacteria</taxon>
        <taxon>Acetobacterales</taxon>
        <taxon>Roseomonadaceae</taxon>
        <taxon>Falsiroseomonas</taxon>
    </lineage>
</organism>
<keyword evidence="2" id="KW-1185">Reference proteome</keyword>
<name>A0ABS6HEI7_9PROT</name>
<comment type="caution">
    <text evidence="1">The sequence shown here is derived from an EMBL/GenBank/DDBJ whole genome shotgun (WGS) entry which is preliminary data.</text>
</comment>
<evidence type="ECO:0000313" key="1">
    <source>
        <dbReference type="EMBL" id="MBU8545695.1"/>
    </source>
</evidence>
<dbReference type="Proteomes" id="UP000689967">
    <property type="component" value="Unassembled WGS sequence"/>
</dbReference>